<evidence type="ECO:0000313" key="2">
    <source>
        <dbReference type="Proteomes" id="UP001066276"/>
    </source>
</evidence>
<dbReference type="AlphaFoldDB" id="A0AAV7RLR6"/>
<protein>
    <recommendedName>
        <fullName evidence="3">DUF4236 domain-containing protein</fullName>
    </recommendedName>
</protein>
<dbReference type="EMBL" id="JANPWB010000009">
    <property type="protein sequence ID" value="KAJ1152531.1"/>
    <property type="molecule type" value="Genomic_DNA"/>
</dbReference>
<organism evidence="1 2">
    <name type="scientific">Pleurodeles waltl</name>
    <name type="common">Iberian ribbed newt</name>
    <dbReference type="NCBI Taxonomy" id="8319"/>
    <lineage>
        <taxon>Eukaryota</taxon>
        <taxon>Metazoa</taxon>
        <taxon>Chordata</taxon>
        <taxon>Craniata</taxon>
        <taxon>Vertebrata</taxon>
        <taxon>Euteleostomi</taxon>
        <taxon>Amphibia</taxon>
        <taxon>Batrachia</taxon>
        <taxon>Caudata</taxon>
        <taxon>Salamandroidea</taxon>
        <taxon>Salamandridae</taxon>
        <taxon>Pleurodelinae</taxon>
        <taxon>Pleurodeles</taxon>
    </lineage>
</organism>
<dbReference type="Proteomes" id="UP001066276">
    <property type="component" value="Chromosome 5"/>
</dbReference>
<comment type="caution">
    <text evidence="1">The sequence shown here is derived from an EMBL/GenBank/DDBJ whole genome shotgun (WGS) entry which is preliminary data.</text>
</comment>
<name>A0AAV7RLR6_PLEWA</name>
<gene>
    <name evidence="1" type="ORF">NDU88_005306</name>
</gene>
<sequence>MHDRIGPQHLHTQKKRTGFAINNRTKTGCVRVTLPAVYLLGGRLSIRNISQGLEAQSDIKLGQSEVRPPAGCVVPPIAGEHAQRS</sequence>
<reference evidence="1" key="1">
    <citation type="journal article" date="2022" name="bioRxiv">
        <title>Sequencing and chromosome-scale assembly of the giantPleurodeles waltlgenome.</title>
        <authorList>
            <person name="Brown T."/>
            <person name="Elewa A."/>
            <person name="Iarovenko S."/>
            <person name="Subramanian E."/>
            <person name="Araus A.J."/>
            <person name="Petzold A."/>
            <person name="Susuki M."/>
            <person name="Suzuki K.-i.T."/>
            <person name="Hayashi T."/>
            <person name="Toyoda A."/>
            <person name="Oliveira C."/>
            <person name="Osipova E."/>
            <person name="Leigh N.D."/>
            <person name="Simon A."/>
            <person name="Yun M.H."/>
        </authorList>
    </citation>
    <scope>NUCLEOTIDE SEQUENCE</scope>
    <source>
        <strain evidence="1">20211129_DDA</strain>
        <tissue evidence="1">Liver</tissue>
    </source>
</reference>
<keyword evidence="2" id="KW-1185">Reference proteome</keyword>
<evidence type="ECO:0000313" key="1">
    <source>
        <dbReference type="EMBL" id="KAJ1152531.1"/>
    </source>
</evidence>
<proteinExistence type="predicted"/>
<accession>A0AAV7RLR6</accession>
<evidence type="ECO:0008006" key="3">
    <source>
        <dbReference type="Google" id="ProtNLM"/>
    </source>
</evidence>